<proteinExistence type="predicted"/>
<gene>
    <name evidence="1" type="ORF">RPERSI_LOCUS23425</name>
</gene>
<reference evidence="1" key="1">
    <citation type="submission" date="2021-06" db="EMBL/GenBank/DDBJ databases">
        <authorList>
            <person name="Kallberg Y."/>
            <person name="Tangrot J."/>
            <person name="Rosling A."/>
        </authorList>
    </citation>
    <scope>NUCLEOTIDE SEQUENCE</scope>
    <source>
        <strain evidence="1">MA461A</strain>
    </source>
</reference>
<protein>
    <submittedName>
        <fullName evidence="1">19714_t:CDS:1</fullName>
    </submittedName>
</protein>
<dbReference type="EMBL" id="CAJVQC010073032">
    <property type="protein sequence ID" value="CAG8811946.1"/>
    <property type="molecule type" value="Genomic_DNA"/>
</dbReference>
<evidence type="ECO:0000313" key="1">
    <source>
        <dbReference type="EMBL" id="CAG8811946.1"/>
    </source>
</evidence>
<organism evidence="1 2">
    <name type="scientific">Racocetra persica</name>
    <dbReference type="NCBI Taxonomy" id="160502"/>
    <lineage>
        <taxon>Eukaryota</taxon>
        <taxon>Fungi</taxon>
        <taxon>Fungi incertae sedis</taxon>
        <taxon>Mucoromycota</taxon>
        <taxon>Glomeromycotina</taxon>
        <taxon>Glomeromycetes</taxon>
        <taxon>Diversisporales</taxon>
        <taxon>Gigasporaceae</taxon>
        <taxon>Racocetra</taxon>
    </lineage>
</organism>
<feature type="non-terminal residue" evidence="1">
    <location>
        <position position="1"/>
    </location>
</feature>
<dbReference type="Proteomes" id="UP000789920">
    <property type="component" value="Unassembled WGS sequence"/>
</dbReference>
<keyword evidence="2" id="KW-1185">Reference proteome</keyword>
<name>A0ACA9RUK6_9GLOM</name>
<sequence>KVQNNIEELLKNNSEETKELQEPNEKSSEKGFEKGSEKDPEDLKDLILLVQVN</sequence>
<evidence type="ECO:0000313" key="2">
    <source>
        <dbReference type="Proteomes" id="UP000789920"/>
    </source>
</evidence>
<accession>A0ACA9RUK6</accession>
<comment type="caution">
    <text evidence="1">The sequence shown here is derived from an EMBL/GenBank/DDBJ whole genome shotgun (WGS) entry which is preliminary data.</text>
</comment>